<feature type="transmembrane region" description="Helical" evidence="7">
    <location>
        <begin position="443"/>
        <end position="467"/>
    </location>
</feature>
<keyword evidence="6 7" id="KW-0472">Membrane</keyword>
<keyword evidence="3 7" id="KW-0812">Transmembrane</keyword>
<dbReference type="PANTHER" id="PTHR10766">
    <property type="entry name" value="TRANSMEMBRANE 9 SUPERFAMILY PROTEIN"/>
    <property type="match status" value="1"/>
</dbReference>
<reference evidence="8" key="1">
    <citation type="submission" date="2019-03" db="EMBL/GenBank/DDBJ databases">
        <title>Long read genome sequence of the mycoparasitic Pythium oligandrum ATCC 38472 isolated from sugarbeet rhizosphere.</title>
        <authorList>
            <person name="Gaulin E."/>
        </authorList>
    </citation>
    <scope>NUCLEOTIDE SEQUENCE</scope>
    <source>
        <strain evidence="8">ATCC 38472_TT</strain>
    </source>
</reference>
<evidence type="ECO:0000256" key="4">
    <source>
        <dbReference type="ARBA" id="ARBA00022729"/>
    </source>
</evidence>
<sequence length="639" mass="72046">MQVLGVAGAAALASAMLLSSSTTDAFSLPGVQMTTYEKGEKIPIFVNSLTSAETLLPLDYYKLGFCQPSTIEYKSENLGEYLTANRIQNSPYDLKFMENQACAVLCERTYQEEDIKRFESTIKDSYRVNWILDNLPVTSESSEGLPTVGFELGSFNPEFEVVPQLNNHVKITIGYNNEVGTESSDEGRIVDFMVMPYSFEYSAKNYIVDENRMDACELSPELRRPMYLSRNKTGELHVFWTYSVEWREDNQKEWRTRWDIYFQVGSGGSEVHWFSIINALLIVLFLSGMVGMILMRSLHRDITRYNRVPTEEERAEEREESGWKLVHADVFRPPSKNPMLFCVMVGTGNQLLGMALSTLFFAVVGVLRPSNRGKLVIALVVCFVLLGILAGYTSSRTYKMFKGKRWQACTILTATLFPGILFALFFFLNLFVWGAGSDAAVPFGSILLVFFLWTGISVPLVFVGAFFGYRKPAITFPVATSNIPRPIPPQPWYMSNSAAAAVGGVLPFGAIFVELYFVLAAIWTDKYYYVFGFLGLSFLILIQTCAEITIVLTYFQLCAEDYNWWWRSFFVSAGCGIYVFLYSAYYFWTRLDVTNVIGAMLYFGYMAVISGALALLTGAVGVAASLWFTRKIYASIKVD</sequence>
<organism evidence="8 9">
    <name type="scientific">Pythium oligandrum</name>
    <name type="common">Mycoparasitic fungus</name>
    <dbReference type="NCBI Taxonomy" id="41045"/>
    <lineage>
        <taxon>Eukaryota</taxon>
        <taxon>Sar</taxon>
        <taxon>Stramenopiles</taxon>
        <taxon>Oomycota</taxon>
        <taxon>Peronosporomycetes</taxon>
        <taxon>Pythiales</taxon>
        <taxon>Pythiaceae</taxon>
        <taxon>Pythium</taxon>
    </lineage>
</organism>
<feature type="signal peptide" evidence="7">
    <location>
        <begin position="1"/>
        <end position="25"/>
    </location>
</feature>
<dbReference type="AlphaFoldDB" id="A0A8K1CS01"/>
<evidence type="ECO:0000313" key="8">
    <source>
        <dbReference type="EMBL" id="TMW67662.1"/>
    </source>
</evidence>
<protein>
    <recommendedName>
        <fullName evidence="7">Transmembrane 9 superfamily member</fullName>
    </recommendedName>
</protein>
<evidence type="ECO:0000256" key="5">
    <source>
        <dbReference type="ARBA" id="ARBA00022989"/>
    </source>
</evidence>
<proteinExistence type="inferred from homology"/>
<comment type="subcellular location">
    <subcellularLocation>
        <location evidence="1">Membrane</location>
        <topology evidence="1">Multi-pass membrane protein</topology>
    </subcellularLocation>
</comment>
<gene>
    <name evidence="8" type="ORF">Poli38472_011282</name>
</gene>
<dbReference type="Proteomes" id="UP000794436">
    <property type="component" value="Unassembled WGS sequence"/>
</dbReference>
<dbReference type="InterPro" id="IPR004240">
    <property type="entry name" value="EMP70"/>
</dbReference>
<evidence type="ECO:0000313" key="9">
    <source>
        <dbReference type="Proteomes" id="UP000794436"/>
    </source>
</evidence>
<comment type="caution">
    <text evidence="8">The sequence shown here is derived from an EMBL/GenBank/DDBJ whole genome shotgun (WGS) entry which is preliminary data.</text>
</comment>
<dbReference type="GO" id="GO:0016020">
    <property type="term" value="C:membrane"/>
    <property type="evidence" value="ECO:0007669"/>
    <property type="project" value="UniProtKB-SubCell"/>
</dbReference>
<feature type="transmembrane region" description="Helical" evidence="7">
    <location>
        <begin position="273"/>
        <end position="295"/>
    </location>
</feature>
<keyword evidence="4 7" id="KW-0732">Signal</keyword>
<feature type="transmembrane region" description="Helical" evidence="7">
    <location>
        <begin position="340"/>
        <end position="363"/>
    </location>
</feature>
<dbReference type="GO" id="GO:0072657">
    <property type="term" value="P:protein localization to membrane"/>
    <property type="evidence" value="ECO:0007669"/>
    <property type="project" value="TreeGrafter"/>
</dbReference>
<evidence type="ECO:0000256" key="3">
    <source>
        <dbReference type="ARBA" id="ARBA00022692"/>
    </source>
</evidence>
<feature type="transmembrane region" description="Helical" evidence="7">
    <location>
        <begin position="564"/>
        <end position="588"/>
    </location>
</feature>
<feature type="transmembrane region" description="Helical" evidence="7">
    <location>
        <begin position="498"/>
        <end position="523"/>
    </location>
</feature>
<dbReference type="EMBL" id="SPLM01000004">
    <property type="protein sequence ID" value="TMW67662.1"/>
    <property type="molecule type" value="Genomic_DNA"/>
</dbReference>
<feature type="transmembrane region" description="Helical" evidence="7">
    <location>
        <begin position="600"/>
        <end position="628"/>
    </location>
</feature>
<comment type="similarity">
    <text evidence="2 7">Belongs to the nonaspanin (TM9SF) (TC 9.A.2) family.</text>
</comment>
<evidence type="ECO:0000256" key="6">
    <source>
        <dbReference type="ARBA" id="ARBA00023136"/>
    </source>
</evidence>
<dbReference type="Pfam" id="PF02990">
    <property type="entry name" value="EMP70"/>
    <property type="match status" value="1"/>
</dbReference>
<keyword evidence="9" id="KW-1185">Reference proteome</keyword>
<feature type="transmembrane region" description="Helical" evidence="7">
    <location>
        <begin position="375"/>
        <end position="394"/>
    </location>
</feature>
<feature type="transmembrane region" description="Helical" evidence="7">
    <location>
        <begin position="529"/>
        <end position="552"/>
    </location>
</feature>
<name>A0A8K1CS01_PYTOL</name>
<keyword evidence="5 7" id="KW-1133">Transmembrane helix</keyword>
<dbReference type="OrthoDB" id="1666796at2759"/>
<feature type="transmembrane region" description="Helical" evidence="7">
    <location>
        <begin position="406"/>
        <end position="431"/>
    </location>
</feature>
<feature type="chain" id="PRO_5035487868" description="Transmembrane 9 superfamily member" evidence="7">
    <location>
        <begin position="26"/>
        <end position="639"/>
    </location>
</feature>
<evidence type="ECO:0000256" key="1">
    <source>
        <dbReference type="ARBA" id="ARBA00004141"/>
    </source>
</evidence>
<dbReference type="PANTHER" id="PTHR10766:SF178">
    <property type="entry name" value="TRANSMEMBRANE 9 SUPERFAMILY MEMBER"/>
    <property type="match status" value="1"/>
</dbReference>
<evidence type="ECO:0000256" key="7">
    <source>
        <dbReference type="RuleBase" id="RU363079"/>
    </source>
</evidence>
<evidence type="ECO:0000256" key="2">
    <source>
        <dbReference type="ARBA" id="ARBA00005227"/>
    </source>
</evidence>
<accession>A0A8K1CS01</accession>